<name>A0A2P8EX86_9GAMM</name>
<feature type="domain" description="TNase-like" evidence="4">
    <location>
        <begin position="41"/>
        <end position="175"/>
    </location>
</feature>
<dbReference type="SMART" id="SM00318">
    <property type="entry name" value="SNc"/>
    <property type="match status" value="1"/>
</dbReference>
<dbReference type="Proteomes" id="UP000242133">
    <property type="component" value="Unassembled WGS sequence"/>
</dbReference>
<protein>
    <submittedName>
        <fullName evidence="5">Endonuclease YncB(Thermonuclease family)</fullName>
    </submittedName>
</protein>
<evidence type="ECO:0000259" key="4">
    <source>
        <dbReference type="PROSITE" id="PS50830"/>
    </source>
</evidence>
<evidence type="ECO:0000256" key="2">
    <source>
        <dbReference type="ARBA" id="ARBA00022759"/>
    </source>
</evidence>
<gene>
    <name evidence="5" type="ORF">CLV44_10918</name>
</gene>
<dbReference type="GO" id="GO:0016787">
    <property type="term" value="F:hydrolase activity"/>
    <property type="evidence" value="ECO:0007669"/>
    <property type="project" value="UniProtKB-KW"/>
</dbReference>
<reference evidence="5 6" key="1">
    <citation type="submission" date="2018-03" db="EMBL/GenBank/DDBJ databases">
        <title>Genomic Encyclopedia of Archaeal and Bacterial Type Strains, Phase II (KMG-II): from individual species to whole genera.</title>
        <authorList>
            <person name="Goeker M."/>
        </authorList>
    </citation>
    <scope>NUCLEOTIDE SEQUENCE [LARGE SCALE GENOMIC DNA]</scope>
    <source>
        <strain evidence="5 6">DSM 17586</strain>
    </source>
</reference>
<dbReference type="Pfam" id="PF00565">
    <property type="entry name" value="SNase"/>
    <property type="match status" value="1"/>
</dbReference>
<evidence type="ECO:0000313" key="6">
    <source>
        <dbReference type="Proteomes" id="UP000242133"/>
    </source>
</evidence>
<dbReference type="SUPFAM" id="SSF50199">
    <property type="entry name" value="Staphylococcal nuclease"/>
    <property type="match status" value="1"/>
</dbReference>
<accession>A0A2P8EX86</accession>
<proteinExistence type="predicted"/>
<keyword evidence="3" id="KW-0378">Hydrolase</keyword>
<keyword evidence="1" id="KW-0540">Nuclease</keyword>
<organism evidence="5 6">
    <name type="scientific">Marinobacterium halophilum</name>
    <dbReference type="NCBI Taxonomy" id="267374"/>
    <lineage>
        <taxon>Bacteria</taxon>
        <taxon>Pseudomonadati</taxon>
        <taxon>Pseudomonadota</taxon>
        <taxon>Gammaproteobacteria</taxon>
        <taxon>Oceanospirillales</taxon>
        <taxon>Oceanospirillaceae</taxon>
        <taxon>Marinobacterium</taxon>
    </lineage>
</organism>
<dbReference type="RefSeq" id="WP_211298099.1">
    <property type="nucleotide sequence ID" value="NZ_PYGI01000009.1"/>
</dbReference>
<dbReference type="GO" id="GO:0004519">
    <property type="term" value="F:endonuclease activity"/>
    <property type="evidence" value="ECO:0007669"/>
    <property type="project" value="UniProtKB-KW"/>
</dbReference>
<dbReference type="AlphaFoldDB" id="A0A2P8EX86"/>
<comment type="caution">
    <text evidence="5">The sequence shown here is derived from an EMBL/GenBank/DDBJ whole genome shotgun (WGS) entry which is preliminary data.</text>
</comment>
<sequence length="271" mass="29921">MAARHKSLFPYEYKKALIASAFFVSAFCVPLAAAECPRLPGGFTAAVAHVYDGDTVRLSDGRKVRLIGVNTPELGRDGRADEPFAVQARQWLVRAVQGRRVYLLPGVESQDRYGRLLAHLYLPNENLSDGELAAEGLVRSGLGYALAVGANSRLADCLFAAEETARSARQRLWQQAPVEASAIASAGFAVVRGRITRVTPIARGTYIDLDRTVALFVPRSVMATVSEHWREGQIIVARGWVVDRLQRQSVLRSGQQRWRLNITHPHHLRGD</sequence>
<dbReference type="InterPro" id="IPR035437">
    <property type="entry name" value="SNase_OB-fold_sf"/>
</dbReference>
<dbReference type="PANTHER" id="PTHR12302:SF3">
    <property type="entry name" value="SERINE_THREONINE-PROTEIN KINASE 31"/>
    <property type="match status" value="1"/>
</dbReference>
<keyword evidence="6" id="KW-1185">Reference proteome</keyword>
<dbReference type="PROSITE" id="PS50830">
    <property type="entry name" value="TNASE_3"/>
    <property type="match status" value="1"/>
</dbReference>
<dbReference type="EMBL" id="PYGI01000009">
    <property type="protein sequence ID" value="PSL14082.1"/>
    <property type="molecule type" value="Genomic_DNA"/>
</dbReference>
<evidence type="ECO:0000256" key="1">
    <source>
        <dbReference type="ARBA" id="ARBA00022722"/>
    </source>
</evidence>
<evidence type="ECO:0000256" key="3">
    <source>
        <dbReference type="ARBA" id="ARBA00022801"/>
    </source>
</evidence>
<dbReference type="Gene3D" id="2.40.50.90">
    <property type="match status" value="1"/>
</dbReference>
<evidence type="ECO:0000313" key="5">
    <source>
        <dbReference type="EMBL" id="PSL14082.1"/>
    </source>
</evidence>
<keyword evidence="2 5" id="KW-0255">Endonuclease</keyword>
<dbReference type="InterPro" id="IPR016071">
    <property type="entry name" value="Staphylococal_nuclease_OB-fold"/>
</dbReference>
<dbReference type="PANTHER" id="PTHR12302">
    <property type="entry name" value="EBNA2 BINDING PROTEIN P100"/>
    <property type="match status" value="1"/>
</dbReference>